<dbReference type="GO" id="GO:0016788">
    <property type="term" value="F:hydrolase activity, acting on ester bonds"/>
    <property type="evidence" value="ECO:0007669"/>
    <property type="project" value="UniProtKB-UniRule"/>
</dbReference>
<dbReference type="EMBL" id="JAVIDL010000010">
    <property type="protein sequence ID" value="MDQ8935490.1"/>
    <property type="molecule type" value="Genomic_DNA"/>
</dbReference>
<comment type="cofactor">
    <cofactor evidence="5">
        <name>Zn(2+)</name>
        <dbReference type="ChEBI" id="CHEBI:29105"/>
    </cofactor>
    <text evidence="5">Binds 1 zinc ion per subunit.</text>
</comment>
<dbReference type="InterPro" id="IPR050178">
    <property type="entry name" value="AspA/AstE_fam"/>
</dbReference>
<evidence type="ECO:0000313" key="10">
    <source>
        <dbReference type="Proteomes" id="UP001243844"/>
    </source>
</evidence>
<evidence type="ECO:0000313" key="9">
    <source>
        <dbReference type="EMBL" id="MDQ8935490.1"/>
    </source>
</evidence>
<comment type="similarity">
    <text evidence="5">Belongs to the AspA/AstE family. Succinylglutamate desuccinylase subfamily.</text>
</comment>
<accession>A0AAW8J8H5</accession>
<name>A0AAW8J8H5_9GAMM</name>
<evidence type="ECO:0000256" key="2">
    <source>
        <dbReference type="ARBA" id="ARBA00022723"/>
    </source>
</evidence>
<protein>
    <recommendedName>
        <fullName evidence="5 6">Succinylglutamate desuccinylase</fullName>
        <ecNumber evidence="5 6">3.5.1.96</ecNumber>
    </recommendedName>
</protein>
<dbReference type="NCBIfam" id="TIGR03242">
    <property type="entry name" value="arg_catab_astE"/>
    <property type="match status" value="1"/>
</dbReference>
<feature type="active site" evidence="5">
    <location>
        <position position="210"/>
    </location>
</feature>
<dbReference type="GO" id="GO:0019545">
    <property type="term" value="P:L-arginine catabolic process to succinate"/>
    <property type="evidence" value="ECO:0007669"/>
    <property type="project" value="UniProtKB-UniRule"/>
</dbReference>
<dbReference type="PANTHER" id="PTHR15162">
    <property type="entry name" value="ASPARTOACYLASE"/>
    <property type="match status" value="1"/>
</dbReference>
<dbReference type="HAMAP" id="MF_00767">
    <property type="entry name" value="Arg_catab_AstE"/>
    <property type="match status" value="1"/>
</dbReference>
<evidence type="ECO:0000256" key="4">
    <source>
        <dbReference type="ARBA" id="ARBA00022833"/>
    </source>
</evidence>
<dbReference type="AlphaFoldDB" id="A0AAW8J8H5"/>
<comment type="catalytic activity">
    <reaction evidence="5">
        <text>N-succinyl-L-glutamate + H2O = L-glutamate + succinate</text>
        <dbReference type="Rhea" id="RHEA:15169"/>
        <dbReference type="ChEBI" id="CHEBI:15377"/>
        <dbReference type="ChEBI" id="CHEBI:29985"/>
        <dbReference type="ChEBI" id="CHEBI:30031"/>
        <dbReference type="ChEBI" id="CHEBI:58763"/>
        <dbReference type="EC" id="3.5.1.96"/>
    </reaction>
</comment>
<dbReference type="NCBIfam" id="NF003706">
    <property type="entry name" value="PRK05324.1"/>
    <property type="match status" value="1"/>
</dbReference>
<dbReference type="GO" id="GO:0019544">
    <property type="term" value="P:L-arginine catabolic process to L-glutamate"/>
    <property type="evidence" value="ECO:0007669"/>
    <property type="project" value="UniProtKB-UniRule"/>
</dbReference>
<dbReference type="RefSeq" id="WP_308981266.1">
    <property type="nucleotide sequence ID" value="NZ_JAVIDL010000010.1"/>
</dbReference>
<dbReference type="InterPro" id="IPR016681">
    <property type="entry name" value="SuccinylGlu_desuccinylase"/>
</dbReference>
<feature type="domain" description="AstE/AspA barrel-sandwich hybrid" evidence="7">
    <location>
        <begin position="249"/>
        <end position="326"/>
    </location>
</feature>
<evidence type="ECO:0000259" key="8">
    <source>
        <dbReference type="Pfam" id="PF24827"/>
    </source>
</evidence>
<evidence type="ECO:0000256" key="1">
    <source>
        <dbReference type="ARBA" id="ARBA00022503"/>
    </source>
</evidence>
<dbReference type="Pfam" id="PF04952">
    <property type="entry name" value="AstE_AspA_hybrid"/>
    <property type="match status" value="1"/>
</dbReference>
<comment type="caution">
    <text evidence="9">The sequence shown here is derived from an EMBL/GenBank/DDBJ whole genome shotgun (WGS) entry which is preliminary data.</text>
</comment>
<gene>
    <name evidence="5 9" type="primary">astE</name>
    <name evidence="9" type="ORF">RFH47_07085</name>
</gene>
<evidence type="ECO:0000259" key="7">
    <source>
        <dbReference type="Pfam" id="PF04952"/>
    </source>
</evidence>
<dbReference type="Gene3D" id="3.40.630.10">
    <property type="entry name" value="Zn peptidases"/>
    <property type="match status" value="1"/>
</dbReference>
<feature type="binding site" evidence="5">
    <location>
        <position position="56"/>
    </location>
    <ligand>
        <name>Zn(2+)</name>
        <dbReference type="ChEBI" id="CHEBI:29105"/>
    </ligand>
</feature>
<feature type="binding site" evidence="5">
    <location>
        <position position="147"/>
    </location>
    <ligand>
        <name>Zn(2+)</name>
        <dbReference type="ChEBI" id="CHEBI:29105"/>
    </ligand>
</feature>
<evidence type="ECO:0000256" key="3">
    <source>
        <dbReference type="ARBA" id="ARBA00022801"/>
    </source>
</evidence>
<dbReference type="Pfam" id="PF24827">
    <property type="entry name" value="AstE_AspA_cat"/>
    <property type="match status" value="1"/>
</dbReference>
<dbReference type="PANTHER" id="PTHR15162:SF7">
    <property type="entry name" value="SUCCINYLGLUTAMATE DESUCCINYLASE"/>
    <property type="match status" value="1"/>
</dbReference>
<dbReference type="EC" id="3.5.1.96" evidence="5 6"/>
<evidence type="ECO:0000256" key="5">
    <source>
        <dbReference type="HAMAP-Rule" id="MF_00767"/>
    </source>
</evidence>
<sequence length="330" mass="37295">MIDFLELLKLDQTAKITCGETAQLQWAWLGEGILQFRPHRDSDTSLVLSAGIHGNETAPIELLAQLCQDLLQDKLTLNVNLLCVLGNPLAIRAGVRYVEYDMNRMFCGAYQQLESVIETQRAEYLEQLLCDFYLSDAKTKRYHLDLHTAIRKSYLETFALLPFQQRAYDTQLLQAIEAAELDAVVYHQAVGTTFTHFSSSKLQAESVTLELGKAKSFGENNLSDFNAIDLVIRQFVEAKDFSARKKPVIRHFKVVDSIVKTVEDFQLNLADDAPNFTEFHFGDVIATQNHAAQQAIDYVAHLKSVFILFPNNHVKIGLRAALVLEELELT</sequence>
<reference evidence="9" key="1">
    <citation type="submission" date="2023-08" db="EMBL/GenBank/DDBJ databases">
        <title>Emergence of clinically-relevant ST2 carbapenem-resistant Acinetobacter baumannii strains in hospital sewages in Zhejiang, East of China.</title>
        <authorList>
            <person name="Kaichao C."/>
            <person name="Zhang R."/>
        </authorList>
    </citation>
    <scope>NUCLEOTIDE SEQUENCE</scope>
    <source>
        <strain evidence="9">M-RB-37</strain>
    </source>
</reference>
<keyword evidence="1 5" id="KW-0056">Arginine metabolism</keyword>
<comment type="function">
    <text evidence="5">Transforms N(2)-succinylglutamate into succinate and glutamate.</text>
</comment>
<keyword evidence="4 5" id="KW-0862">Zinc</keyword>
<feature type="domain" description="Succinylglutamate desuccinylase/Aspartoacylase catalytic" evidence="8">
    <location>
        <begin position="44"/>
        <end position="233"/>
    </location>
</feature>
<dbReference type="InterPro" id="IPR055438">
    <property type="entry name" value="AstE_AspA_cat"/>
</dbReference>
<keyword evidence="3 5" id="KW-0378">Hydrolase</keyword>
<evidence type="ECO:0000256" key="6">
    <source>
        <dbReference type="NCBIfam" id="TIGR03242"/>
    </source>
</evidence>
<dbReference type="Proteomes" id="UP001243844">
    <property type="component" value="Unassembled WGS sequence"/>
</dbReference>
<dbReference type="CDD" id="cd03855">
    <property type="entry name" value="M14_ASTE"/>
    <property type="match status" value="1"/>
</dbReference>
<dbReference type="SUPFAM" id="SSF53187">
    <property type="entry name" value="Zn-dependent exopeptidases"/>
    <property type="match status" value="1"/>
</dbReference>
<feature type="binding site" evidence="5">
    <location>
        <position position="53"/>
    </location>
    <ligand>
        <name>Zn(2+)</name>
        <dbReference type="ChEBI" id="CHEBI:29105"/>
    </ligand>
</feature>
<dbReference type="GO" id="GO:0008270">
    <property type="term" value="F:zinc ion binding"/>
    <property type="evidence" value="ECO:0007669"/>
    <property type="project" value="UniProtKB-UniRule"/>
</dbReference>
<keyword evidence="2 5" id="KW-0479">Metal-binding</keyword>
<organism evidence="9 10">
    <name type="scientific">Acinetobacter rudis</name>
    <dbReference type="NCBI Taxonomy" id="632955"/>
    <lineage>
        <taxon>Bacteria</taxon>
        <taxon>Pseudomonadati</taxon>
        <taxon>Pseudomonadota</taxon>
        <taxon>Gammaproteobacteria</taxon>
        <taxon>Moraxellales</taxon>
        <taxon>Moraxellaceae</taxon>
        <taxon>Acinetobacter</taxon>
    </lineage>
</organism>
<proteinExistence type="inferred from homology"/>
<comment type="pathway">
    <text evidence="5">Amino-acid degradation; L-arginine degradation via AST pathway; L-glutamate and succinate from L-arginine: step 5/5.</text>
</comment>
<dbReference type="InterPro" id="IPR007036">
    <property type="entry name" value="Aste_AspA_hybrid_dom"/>
</dbReference>
<dbReference type="GO" id="GO:0009017">
    <property type="term" value="F:succinylglutamate desuccinylase activity"/>
    <property type="evidence" value="ECO:0007669"/>
    <property type="project" value="UniProtKB-UniRule"/>
</dbReference>